<keyword evidence="6" id="KW-1185">Reference proteome</keyword>
<organism evidence="5 6">
    <name type="scientific">Pavo cristatus</name>
    <name type="common">Indian peafowl</name>
    <name type="synonym">Blue peafowl</name>
    <dbReference type="NCBI Taxonomy" id="9049"/>
    <lineage>
        <taxon>Eukaryota</taxon>
        <taxon>Metazoa</taxon>
        <taxon>Chordata</taxon>
        <taxon>Craniata</taxon>
        <taxon>Vertebrata</taxon>
        <taxon>Euteleostomi</taxon>
        <taxon>Archelosauria</taxon>
        <taxon>Archosauria</taxon>
        <taxon>Dinosauria</taxon>
        <taxon>Saurischia</taxon>
        <taxon>Theropoda</taxon>
        <taxon>Coelurosauria</taxon>
        <taxon>Aves</taxon>
        <taxon>Neognathae</taxon>
        <taxon>Galloanserae</taxon>
        <taxon>Galliformes</taxon>
        <taxon>Phasianidae</taxon>
        <taxon>Phasianinae</taxon>
        <taxon>Pavo</taxon>
    </lineage>
</organism>
<accession>A0A8C9F6D6</accession>
<dbReference type="Pfam" id="PF00017">
    <property type="entry name" value="SH2"/>
    <property type="match status" value="1"/>
</dbReference>
<dbReference type="PANTHER" id="PTHR14388">
    <property type="entry name" value="T CELL-SPECIFIC ADAPTER PROTEIN TSAD"/>
    <property type="match status" value="1"/>
</dbReference>
<dbReference type="InterPro" id="IPR036860">
    <property type="entry name" value="SH2_dom_sf"/>
</dbReference>
<feature type="region of interest" description="Disordered" evidence="3">
    <location>
        <begin position="220"/>
        <end position="240"/>
    </location>
</feature>
<dbReference type="Proteomes" id="UP000694428">
    <property type="component" value="Unplaced"/>
</dbReference>
<dbReference type="GO" id="GO:0005737">
    <property type="term" value="C:cytoplasm"/>
    <property type="evidence" value="ECO:0007669"/>
    <property type="project" value="TreeGrafter"/>
</dbReference>
<feature type="domain" description="SH2" evidence="4">
    <location>
        <begin position="125"/>
        <end position="216"/>
    </location>
</feature>
<keyword evidence="1 2" id="KW-0727">SH2 domain</keyword>
<feature type="region of interest" description="Disordered" evidence="3">
    <location>
        <begin position="278"/>
        <end position="301"/>
    </location>
</feature>
<reference evidence="5" key="1">
    <citation type="submission" date="2025-08" db="UniProtKB">
        <authorList>
            <consortium name="Ensembl"/>
        </authorList>
    </citation>
    <scope>IDENTIFICATION</scope>
</reference>
<proteinExistence type="predicted"/>
<dbReference type="SUPFAM" id="SSF55550">
    <property type="entry name" value="SH2 domain"/>
    <property type="match status" value="1"/>
</dbReference>
<dbReference type="InterPro" id="IPR000980">
    <property type="entry name" value="SH2"/>
</dbReference>
<dbReference type="Ensembl" id="ENSPSTT00000010659.1">
    <property type="protein sequence ID" value="ENSPSTP00000010156.1"/>
    <property type="gene ID" value="ENSPSTG00000007178.1"/>
</dbReference>
<evidence type="ECO:0000313" key="5">
    <source>
        <dbReference type="Ensembl" id="ENSPSTP00000010156.1"/>
    </source>
</evidence>
<evidence type="ECO:0000256" key="3">
    <source>
        <dbReference type="SAM" id="MobiDB-lite"/>
    </source>
</evidence>
<feature type="region of interest" description="Disordered" evidence="3">
    <location>
        <begin position="42"/>
        <end position="76"/>
    </location>
</feature>
<feature type="compositionally biased region" description="Low complexity" evidence="3">
    <location>
        <begin position="67"/>
        <end position="76"/>
    </location>
</feature>
<feature type="region of interest" description="Disordered" evidence="3">
    <location>
        <begin position="409"/>
        <end position="466"/>
    </location>
</feature>
<dbReference type="PANTHER" id="PTHR14388:SF9">
    <property type="entry name" value="SH2 DOMAIN-CONTAINING PROTEIN 2A"/>
    <property type="match status" value="1"/>
</dbReference>
<dbReference type="SMART" id="SM00252">
    <property type="entry name" value="SH2"/>
    <property type="match status" value="1"/>
</dbReference>
<dbReference type="PRINTS" id="PR00401">
    <property type="entry name" value="SH2DOMAIN"/>
</dbReference>
<dbReference type="FunFam" id="3.30.505.10:FF:000103">
    <property type="entry name" value="Si:ch73-109i22.2"/>
    <property type="match status" value="1"/>
</dbReference>
<evidence type="ECO:0000256" key="1">
    <source>
        <dbReference type="ARBA" id="ARBA00022999"/>
    </source>
</evidence>
<evidence type="ECO:0000259" key="4">
    <source>
        <dbReference type="PROSITE" id="PS50001"/>
    </source>
</evidence>
<sequence>MVGCWDPQPAPFCNQRTGGSMDDAQPLFITFKCIAEDKAGSIQPGHGTTPLQPQSAEQCDARGRGGQAAAEGPQPQHQLPLAPCHVLQGCSQPRGVAASLRLRTKLWFEQTQVHRLGAAGNLPAWFHGFISRRDTEQMLQDEPLGCFLVRFSESTVGFVLSYRGRERCRHFVLDQLPNGHYVILGEHSAHPELAELLQHYARVPIPPYGELLTVPRGQDKAHGVMHTPDSGSTSCKASANHPAYSTVAKRVPGDGQAAESGPDEAPSIPLPLLAKVSPSVATQRPRSPAGSEGAEANSPSTQTHLEAIPVEMLDAKYQQLVRFHTYAEPHEGTALPVEHIPFYAMGWGFNPSPEANIYAEVAAARQEPPPPRGTRGSGSLLAPTVFLRRRLSRSLSSQGFHRRQLPAIPTAGTVQRAAPRPAPEIPLAPTNSALEFDDPVYSPRMSSTKQAAGPENIYEQVPRGHP</sequence>
<name>A0A8C9F6D6_PAVCR</name>
<dbReference type="AlphaFoldDB" id="A0A8C9F6D6"/>
<dbReference type="PROSITE" id="PS50001">
    <property type="entry name" value="SH2"/>
    <property type="match status" value="1"/>
</dbReference>
<reference evidence="5" key="2">
    <citation type="submission" date="2025-09" db="UniProtKB">
        <authorList>
            <consortium name="Ensembl"/>
        </authorList>
    </citation>
    <scope>IDENTIFICATION</scope>
</reference>
<evidence type="ECO:0000313" key="6">
    <source>
        <dbReference type="Proteomes" id="UP000694428"/>
    </source>
</evidence>
<dbReference type="Gene3D" id="3.30.505.10">
    <property type="entry name" value="SH2 domain"/>
    <property type="match status" value="1"/>
</dbReference>
<protein>
    <submittedName>
        <fullName evidence="5">SH2 domain containing 2A</fullName>
    </submittedName>
</protein>
<evidence type="ECO:0000256" key="2">
    <source>
        <dbReference type="PROSITE-ProRule" id="PRU00191"/>
    </source>
</evidence>